<comment type="caution">
    <text evidence="2">The sequence shown here is derived from an EMBL/GenBank/DDBJ whole genome shotgun (WGS) entry which is preliminary data.</text>
</comment>
<organism evidence="2 3">
    <name type="scientific">Dyadobacter endophyticus</name>
    <dbReference type="NCBI Taxonomy" id="1749036"/>
    <lineage>
        <taxon>Bacteria</taxon>
        <taxon>Pseudomonadati</taxon>
        <taxon>Bacteroidota</taxon>
        <taxon>Cytophagia</taxon>
        <taxon>Cytophagales</taxon>
        <taxon>Spirosomataceae</taxon>
        <taxon>Dyadobacter</taxon>
    </lineage>
</organism>
<dbReference type="Pfam" id="PF12867">
    <property type="entry name" value="DinB_2"/>
    <property type="match status" value="1"/>
</dbReference>
<dbReference type="EMBL" id="BMIA01000001">
    <property type="protein sequence ID" value="GGH33230.1"/>
    <property type="molecule type" value="Genomic_DNA"/>
</dbReference>
<feature type="domain" description="DinB-like" evidence="1">
    <location>
        <begin position="15"/>
        <end position="145"/>
    </location>
</feature>
<accession>A0ABQ1YQZ5</accession>
<dbReference type="Proteomes" id="UP000600214">
    <property type="component" value="Unassembled WGS sequence"/>
</dbReference>
<protein>
    <recommendedName>
        <fullName evidence="1">DinB-like domain-containing protein</fullName>
    </recommendedName>
</protein>
<sequence>MMACFTTTQTLLALWRQARTRFSDQLPALTEEDLTKRLPGTQNSVGFLLRHIGEVEMLFAKNVFGEPIQVKAKTLIAQHDTGEWTDLEELLSFLHRSGQALEAVISRQGEQDWQREIETREFGKKTLAESLGRIISHTAHHGGQMAVILKYAVAQPSVASETKVNSGA</sequence>
<reference evidence="3" key="1">
    <citation type="journal article" date="2019" name="Int. J. Syst. Evol. Microbiol.">
        <title>The Global Catalogue of Microorganisms (GCM) 10K type strain sequencing project: providing services to taxonomists for standard genome sequencing and annotation.</title>
        <authorList>
            <consortium name="The Broad Institute Genomics Platform"/>
            <consortium name="The Broad Institute Genome Sequencing Center for Infectious Disease"/>
            <person name="Wu L."/>
            <person name="Ma J."/>
        </authorList>
    </citation>
    <scope>NUCLEOTIDE SEQUENCE [LARGE SCALE GENOMIC DNA]</scope>
    <source>
        <strain evidence="3">CGMCC 1.15288</strain>
    </source>
</reference>
<dbReference type="Gene3D" id="1.20.120.450">
    <property type="entry name" value="dinb family like domain"/>
    <property type="match status" value="1"/>
</dbReference>
<dbReference type="RefSeq" id="WP_229221995.1">
    <property type="nucleotide sequence ID" value="NZ_BMIA01000001.1"/>
</dbReference>
<keyword evidence="3" id="KW-1185">Reference proteome</keyword>
<evidence type="ECO:0000313" key="2">
    <source>
        <dbReference type="EMBL" id="GGH33230.1"/>
    </source>
</evidence>
<proteinExistence type="predicted"/>
<dbReference type="InterPro" id="IPR034660">
    <property type="entry name" value="DinB/YfiT-like"/>
</dbReference>
<evidence type="ECO:0000313" key="3">
    <source>
        <dbReference type="Proteomes" id="UP000600214"/>
    </source>
</evidence>
<evidence type="ECO:0000259" key="1">
    <source>
        <dbReference type="Pfam" id="PF12867"/>
    </source>
</evidence>
<gene>
    <name evidence="2" type="ORF">GCM10007423_23340</name>
</gene>
<dbReference type="InterPro" id="IPR024775">
    <property type="entry name" value="DinB-like"/>
</dbReference>
<name>A0ABQ1YQZ5_9BACT</name>
<dbReference type="SUPFAM" id="SSF109854">
    <property type="entry name" value="DinB/YfiT-like putative metalloenzymes"/>
    <property type="match status" value="1"/>
</dbReference>